<proteinExistence type="predicted"/>
<dbReference type="EMBL" id="AGNL01006522">
    <property type="protein sequence ID" value="EJK71978.1"/>
    <property type="molecule type" value="Genomic_DNA"/>
</dbReference>
<reference evidence="2 3" key="1">
    <citation type="journal article" date="2012" name="Genome Biol.">
        <title>Genome and low-iron response of an oceanic diatom adapted to chronic iron limitation.</title>
        <authorList>
            <person name="Lommer M."/>
            <person name="Specht M."/>
            <person name="Roy A.S."/>
            <person name="Kraemer L."/>
            <person name="Andreson R."/>
            <person name="Gutowska M.A."/>
            <person name="Wolf J."/>
            <person name="Bergner S.V."/>
            <person name="Schilhabel M.B."/>
            <person name="Klostermeier U.C."/>
            <person name="Beiko R.G."/>
            <person name="Rosenstiel P."/>
            <person name="Hippler M."/>
            <person name="Laroche J."/>
        </authorList>
    </citation>
    <scope>NUCLEOTIDE SEQUENCE [LARGE SCALE GENOMIC DNA]</scope>
    <source>
        <strain evidence="2 3">CCMP1005</strain>
    </source>
</reference>
<keyword evidence="1" id="KW-0472">Membrane</keyword>
<keyword evidence="1" id="KW-1133">Transmembrane helix</keyword>
<evidence type="ECO:0000313" key="2">
    <source>
        <dbReference type="EMBL" id="EJK71978.1"/>
    </source>
</evidence>
<feature type="transmembrane region" description="Helical" evidence="1">
    <location>
        <begin position="164"/>
        <end position="183"/>
    </location>
</feature>
<protein>
    <submittedName>
        <fullName evidence="2">Uncharacterized protein</fullName>
    </submittedName>
</protein>
<name>K0T011_THAOC</name>
<accession>K0T011</accession>
<keyword evidence="1" id="KW-0812">Transmembrane</keyword>
<dbReference type="AlphaFoldDB" id="K0T011"/>
<comment type="caution">
    <text evidence="2">The sequence shown here is derived from an EMBL/GenBank/DDBJ whole genome shotgun (WGS) entry which is preliminary data.</text>
</comment>
<dbReference type="Proteomes" id="UP000266841">
    <property type="component" value="Unassembled WGS sequence"/>
</dbReference>
<organism evidence="2 3">
    <name type="scientific">Thalassiosira oceanica</name>
    <name type="common">Marine diatom</name>
    <dbReference type="NCBI Taxonomy" id="159749"/>
    <lineage>
        <taxon>Eukaryota</taxon>
        <taxon>Sar</taxon>
        <taxon>Stramenopiles</taxon>
        <taxon>Ochrophyta</taxon>
        <taxon>Bacillariophyta</taxon>
        <taxon>Coscinodiscophyceae</taxon>
        <taxon>Thalassiosirophycidae</taxon>
        <taxon>Thalassiosirales</taxon>
        <taxon>Thalassiosiraceae</taxon>
        <taxon>Thalassiosira</taxon>
    </lineage>
</organism>
<evidence type="ECO:0000313" key="3">
    <source>
        <dbReference type="Proteomes" id="UP000266841"/>
    </source>
</evidence>
<evidence type="ECO:0000256" key="1">
    <source>
        <dbReference type="SAM" id="Phobius"/>
    </source>
</evidence>
<keyword evidence="3" id="KW-1185">Reference proteome</keyword>
<gene>
    <name evidence="2" type="ORF">THAOC_06532</name>
</gene>
<dbReference type="eggNOG" id="ENOG502SV0F">
    <property type="taxonomic scope" value="Eukaryota"/>
</dbReference>
<dbReference type="OMA" id="IRDWPQQ"/>
<dbReference type="OrthoDB" id="46568at2759"/>
<sequence>MQIGPRDKLAVALSSCLLQQRGCLDSHPRGVSSPTRLERGLSQQATSTRTELFATTNKQVEITFPSQDDAAAMGIRDWPQQFHSKSWSESVAEGLLVSRYVLSGNGRITVDYYDENDDKQRISGQRVYAGTLVEVDGEANIFWDVESDDGMIVLTPNYEEGGKLLLVGGALAVFCAGLIIGSGNL</sequence>